<organism evidence="1 2">
    <name type="scientific">Vallitalea maricola</name>
    <dbReference type="NCBI Taxonomy" id="3074433"/>
    <lineage>
        <taxon>Bacteria</taxon>
        <taxon>Bacillati</taxon>
        <taxon>Bacillota</taxon>
        <taxon>Clostridia</taxon>
        <taxon>Lachnospirales</taxon>
        <taxon>Vallitaleaceae</taxon>
        <taxon>Vallitalea</taxon>
    </lineage>
</organism>
<accession>A0ACB5UD20</accession>
<evidence type="ECO:0000313" key="1">
    <source>
        <dbReference type="EMBL" id="GMQ60780.1"/>
    </source>
</evidence>
<dbReference type="EMBL" id="BTPU01000001">
    <property type="protein sequence ID" value="GMQ60780.1"/>
    <property type="molecule type" value="Genomic_DNA"/>
</dbReference>
<evidence type="ECO:0000313" key="2">
    <source>
        <dbReference type="Proteomes" id="UP001374599"/>
    </source>
</evidence>
<dbReference type="Proteomes" id="UP001374599">
    <property type="component" value="Unassembled WGS sequence"/>
</dbReference>
<keyword evidence="1" id="KW-0808">Transferase</keyword>
<keyword evidence="1" id="KW-0418">Kinase</keyword>
<comment type="caution">
    <text evidence="1">The sequence shown here is derived from an EMBL/GenBank/DDBJ whole genome shotgun (WGS) entry which is preliminary data.</text>
</comment>
<keyword evidence="2" id="KW-1185">Reference proteome</keyword>
<protein>
    <submittedName>
        <fullName evidence="1">HAMP domain-containing sensor histidine kinase</fullName>
    </submittedName>
</protein>
<gene>
    <name evidence="1" type="ORF">AN2V17_00060</name>
</gene>
<proteinExistence type="predicted"/>
<reference evidence="1" key="1">
    <citation type="submission" date="2023-09" db="EMBL/GenBank/DDBJ databases">
        <title>Vallitalea sediminicola and Vallitalea maricola sp. nov., anaerobic bacteria isolated from marine sediment.</title>
        <authorList>
            <person name="Hirano S."/>
            <person name="Maeda A."/>
            <person name="Terahara T."/>
            <person name="Mori K."/>
            <person name="Hamada M."/>
            <person name="Matsumoto R."/>
            <person name="Kobayashi T."/>
        </authorList>
    </citation>
    <scope>NUCLEOTIDE SEQUENCE</scope>
    <source>
        <strain evidence="1">AN17-2</strain>
    </source>
</reference>
<sequence length="339" mass="39184">MIKFFYIFIGILLVIIAILLIKQHLAKKRILNMSKILDDVLNGQENLYIFTDKHDFVAELAFETNKLISAYWKQRQGFEKEHNTKKELLSNLSHDVRTPLVSVIGYLEAVTQNRIPEKNKSDYIQTALQKSLTLKERVNQLFEFVQIDANEIFLSLEIIDICEILRQIVIDFIPYMEKENISLEIEITNESLFILADKSAIIRIFQNLIRNTIIHGKNGKYLGVFLSVDNNKVFVDIKDKGMGIDKDHIPFIFERLYKADNSRTQGGGLGLAIAKELAEKMNGTVEVLYSIPGDTVFRVSFPLSENIREMSDLYQYDVRTACYHKLGNKKEGKYDFKNK</sequence>
<name>A0ACB5UD20_9FIRM</name>